<comment type="caution">
    <text evidence="2">The sequence shown here is derived from an EMBL/GenBank/DDBJ whole genome shotgun (WGS) entry which is preliminary data.</text>
</comment>
<name>A0A8J3N7H4_9CHLR</name>
<dbReference type="GO" id="GO:0007165">
    <property type="term" value="P:signal transduction"/>
    <property type="evidence" value="ECO:0007669"/>
    <property type="project" value="InterPro"/>
</dbReference>
<dbReference type="Proteomes" id="UP000597444">
    <property type="component" value="Unassembled WGS sequence"/>
</dbReference>
<dbReference type="RefSeq" id="WP_220209224.1">
    <property type="nucleotide sequence ID" value="NZ_BNJK01000002.1"/>
</dbReference>
<feature type="domain" description="TIR" evidence="1">
    <location>
        <begin position="10"/>
        <end position="127"/>
    </location>
</feature>
<dbReference type="SUPFAM" id="SSF52200">
    <property type="entry name" value="Toll/Interleukin receptor TIR domain"/>
    <property type="match status" value="1"/>
</dbReference>
<dbReference type="PROSITE" id="PS50104">
    <property type="entry name" value="TIR"/>
    <property type="match status" value="1"/>
</dbReference>
<keyword evidence="3" id="KW-1185">Reference proteome</keyword>
<dbReference type="AlphaFoldDB" id="A0A8J3N7H4"/>
<dbReference type="InterPro" id="IPR035897">
    <property type="entry name" value="Toll_tir_struct_dom_sf"/>
</dbReference>
<organism evidence="2 3">
    <name type="scientific">Reticulibacter mediterranei</name>
    <dbReference type="NCBI Taxonomy" id="2778369"/>
    <lineage>
        <taxon>Bacteria</taxon>
        <taxon>Bacillati</taxon>
        <taxon>Chloroflexota</taxon>
        <taxon>Ktedonobacteria</taxon>
        <taxon>Ktedonobacterales</taxon>
        <taxon>Reticulibacteraceae</taxon>
        <taxon>Reticulibacter</taxon>
    </lineage>
</organism>
<sequence>MGEQQQDKQERVDFLISSRGVGKDQAWAEWIAWELEQAGYRIHFQGWDVCPGSNVVKAMDDATRRAERTVVVLSAASLASEEIVAQWAVAFRRDPAGTHGRVLPVRIDACEIEGVLGSIAFIDLVGL</sequence>
<accession>A0A8J3N7H4</accession>
<evidence type="ECO:0000313" key="2">
    <source>
        <dbReference type="EMBL" id="GHO98485.1"/>
    </source>
</evidence>
<reference evidence="2" key="1">
    <citation type="submission" date="2020-10" db="EMBL/GenBank/DDBJ databases">
        <title>Taxonomic study of unclassified bacteria belonging to the class Ktedonobacteria.</title>
        <authorList>
            <person name="Yabe S."/>
            <person name="Wang C.M."/>
            <person name="Zheng Y."/>
            <person name="Sakai Y."/>
            <person name="Cavaletti L."/>
            <person name="Monciardini P."/>
            <person name="Donadio S."/>
        </authorList>
    </citation>
    <scope>NUCLEOTIDE SEQUENCE</scope>
    <source>
        <strain evidence="2">ID150040</strain>
    </source>
</reference>
<evidence type="ECO:0000313" key="3">
    <source>
        <dbReference type="Proteomes" id="UP000597444"/>
    </source>
</evidence>
<evidence type="ECO:0000259" key="1">
    <source>
        <dbReference type="PROSITE" id="PS50104"/>
    </source>
</evidence>
<dbReference type="InterPro" id="IPR000157">
    <property type="entry name" value="TIR_dom"/>
</dbReference>
<dbReference type="Pfam" id="PF13676">
    <property type="entry name" value="TIR_2"/>
    <property type="match status" value="1"/>
</dbReference>
<protein>
    <recommendedName>
        <fullName evidence="1">TIR domain-containing protein</fullName>
    </recommendedName>
</protein>
<dbReference type="Gene3D" id="3.40.50.10140">
    <property type="entry name" value="Toll/interleukin-1 receptor homology (TIR) domain"/>
    <property type="match status" value="1"/>
</dbReference>
<gene>
    <name evidence="2" type="ORF">KSF_085330</name>
</gene>
<dbReference type="EMBL" id="BNJK01000002">
    <property type="protein sequence ID" value="GHO98485.1"/>
    <property type="molecule type" value="Genomic_DNA"/>
</dbReference>
<proteinExistence type="predicted"/>